<evidence type="ECO:0000313" key="1">
    <source>
        <dbReference type="EMBL" id="MFC3194059.1"/>
    </source>
</evidence>
<evidence type="ECO:0000313" key="2">
    <source>
        <dbReference type="Proteomes" id="UP001595533"/>
    </source>
</evidence>
<comment type="caution">
    <text evidence="1">The sequence shown here is derived from an EMBL/GenBank/DDBJ whole genome shotgun (WGS) entry which is preliminary data.</text>
</comment>
<keyword evidence="2" id="KW-1185">Reference proteome</keyword>
<dbReference type="RefSeq" id="WP_157892901.1">
    <property type="nucleotide sequence ID" value="NZ_JBHRTS010000003.1"/>
</dbReference>
<name>A0ABV7J7F7_9GAMM</name>
<gene>
    <name evidence="1" type="ORF">ACFODZ_07385</name>
</gene>
<dbReference type="Proteomes" id="UP001595533">
    <property type="component" value="Unassembled WGS sequence"/>
</dbReference>
<proteinExistence type="predicted"/>
<sequence length="108" mass="11999">MSKPQLDFVIQKAEVYRKRLRSISWFMKKSSGTIFQASPAGVSLMDETKKCSMSTLLEGLILKMAARAISGKAGLKAKPCWPENAPTFLLFSTSMWLDEQAFLTCMAA</sequence>
<dbReference type="EMBL" id="JBHRTS010000003">
    <property type="protein sequence ID" value="MFC3194059.1"/>
    <property type="molecule type" value="Genomic_DNA"/>
</dbReference>
<protein>
    <submittedName>
        <fullName evidence="1">Uncharacterized protein</fullName>
    </submittedName>
</protein>
<organism evidence="1 2">
    <name type="scientific">Marinicella sediminis</name>
    <dbReference type="NCBI Taxonomy" id="1792834"/>
    <lineage>
        <taxon>Bacteria</taxon>
        <taxon>Pseudomonadati</taxon>
        <taxon>Pseudomonadota</taxon>
        <taxon>Gammaproteobacteria</taxon>
        <taxon>Lysobacterales</taxon>
        <taxon>Marinicellaceae</taxon>
        <taxon>Marinicella</taxon>
    </lineage>
</organism>
<reference evidence="2" key="1">
    <citation type="journal article" date="2019" name="Int. J. Syst. Evol. Microbiol.">
        <title>The Global Catalogue of Microorganisms (GCM) 10K type strain sequencing project: providing services to taxonomists for standard genome sequencing and annotation.</title>
        <authorList>
            <consortium name="The Broad Institute Genomics Platform"/>
            <consortium name="The Broad Institute Genome Sequencing Center for Infectious Disease"/>
            <person name="Wu L."/>
            <person name="Ma J."/>
        </authorList>
    </citation>
    <scope>NUCLEOTIDE SEQUENCE [LARGE SCALE GENOMIC DNA]</scope>
    <source>
        <strain evidence="2">KCTC 42953</strain>
    </source>
</reference>
<accession>A0ABV7J7F7</accession>